<feature type="domain" description="Histidine kinase/HSP90-like ATPase" evidence="5">
    <location>
        <begin position="301"/>
        <end position="390"/>
    </location>
</feature>
<evidence type="ECO:0000256" key="4">
    <source>
        <dbReference type="SAM" id="Phobius"/>
    </source>
</evidence>
<feature type="transmembrane region" description="Helical" evidence="4">
    <location>
        <begin position="132"/>
        <end position="153"/>
    </location>
</feature>
<evidence type="ECO:0000259" key="5">
    <source>
        <dbReference type="Pfam" id="PF02518"/>
    </source>
</evidence>
<dbReference type="GO" id="GO:0016301">
    <property type="term" value="F:kinase activity"/>
    <property type="evidence" value="ECO:0007669"/>
    <property type="project" value="UniProtKB-KW"/>
</dbReference>
<keyword evidence="3" id="KW-0902">Two-component regulatory system</keyword>
<keyword evidence="1" id="KW-0808">Transferase</keyword>
<dbReference type="Gene3D" id="3.30.565.10">
    <property type="entry name" value="Histidine kinase-like ATPase, C-terminal domain"/>
    <property type="match status" value="1"/>
</dbReference>
<dbReference type="GO" id="GO:0000160">
    <property type="term" value="P:phosphorelay signal transduction system"/>
    <property type="evidence" value="ECO:0007669"/>
    <property type="project" value="UniProtKB-KW"/>
</dbReference>
<keyword evidence="4" id="KW-0812">Transmembrane</keyword>
<dbReference type="InterPro" id="IPR036890">
    <property type="entry name" value="HATPase_C_sf"/>
</dbReference>
<evidence type="ECO:0000256" key="1">
    <source>
        <dbReference type="ARBA" id="ARBA00022679"/>
    </source>
</evidence>
<sequence>MAVFETPRPVAAAAIVHGLAAAQRLIVVLGLLFGALTIADLLAARSHGEYTTLVIAPVLAVSLLALVLLWRPTLFTASLFLAGGAVSSVAVITLGLTVDPGFAEPGPFALNRTATALVLVGALHGSAVSGMVWSTAGLIVAYGSLAVGLAAGGGAAEPGWGPLLIFIVSFLAYGILALAQRRARLATPALENALASLERAERQRALELRSAAVVHDTVLADLAVVAASTGPLSDRARERFVADLDLIRSSSVREPSGTRPVSTEFGAALLELAHDFQWTGVRVEVSGAEMLARPVEARVADALLAAARAALDNVARHSGAERADLVVGERSGVVSLLVVDDGRGFDPDAVPADRLGLTTAIRGRVENVGGSVRIWAGEDGTTVMLTAPMREDAR</sequence>
<dbReference type="PANTHER" id="PTHR24421">
    <property type="entry name" value="NITRATE/NITRITE SENSOR PROTEIN NARX-RELATED"/>
    <property type="match status" value="1"/>
</dbReference>
<dbReference type="SUPFAM" id="SSF55874">
    <property type="entry name" value="ATPase domain of HSP90 chaperone/DNA topoisomerase II/histidine kinase"/>
    <property type="match status" value="1"/>
</dbReference>
<dbReference type="InterPro" id="IPR050482">
    <property type="entry name" value="Sensor_HK_TwoCompSys"/>
</dbReference>
<evidence type="ECO:0000313" key="6">
    <source>
        <dbReference type="EMBL" id="NHF62066.1"/>
    </source>
</evidence>
<keyword evidence="2" id="KW-0418">Kinase</keyword>
<proteinExistence type="predicted"/>
<gene>
    <name evidence="6" type="ORF">FK219_002235</name>
</gene>
<evidence type="ECO:0000313" key="7">
    <source>
        <dbReference type="Proteomes" id="UP000818266"/>
    </source>
</evidence>
<feature type="transmembrane region" description="Helical" evidence="4">
    <location>
        <begin position="77"/>
        <end position="96"/>
    </location>
</feature>
<dbReference type="EMBL" id="VIKT02000003">
    <property type="protein sequence ID" value="NHF62066.1"/>
    <property type="molecule type" value="Genomic_DNA"/>
</dbReference>
<name>A0A9E5JND9_9MICO</name>
<dbReference type="Proteomes" id="UP000818266">
    <property type="component" value="Unassembled WGS sequence"/>
</dbReference>
<dbReference type="Pfam" id="PF02518">
    <property type="entry name" value="HATPase_c"/>
    <property type="match status" value="1"/>
</dbReference>
<dbReference type="AlphaFoldDB" id="A0A9E5JND9"/>
<reference evidence="6 7" key="1">
    <citation type="submission" date="2019-06" db="EMBL/GenBank/DDBJ databases">
        <authorList>
            <person name="De-Chao Zhang Q."/>
        </authorList>
    </citation>
    <scope>NUCLEOTIDE SEQUENCE [LARGE SCALE GENOMIC DNA]</scope>
    <source>
        <strain evidence="6 7">KN1116</strain>
    </source>
</reference>
<protein>
    <recommendedName>
        <fullName evidence="5">Histidine kinase/HSP90-like ATPase domain-containing protein</fullName>
    </recommendedName>
</protein>
<reference evidence="6 7" key="2">
    <citation type="submission" date="2020-03" db="EMBL/GenBank/DDBJ databases">
        <title>Chryseoglobus sp. isolated from a deep-sea seamount.</title>
        <authorList>
            <person name="Zhang D.-C."/>
        </authorList>
    </citation>
    <scope>NUCLEOTIDE SEQUENCE [LARGE SCALE GENOMIC DNA]</scope>
    <source>
        <strain evidence="6 7">KN1116</strain>
    </source>
</reference>
<feature type="transmembrane region" description="Helical" evidence="4">
    <location>
        <begin position="108"/>
        <end position="125"/>
    </location>
</feature>
<keyword evidence="7" id="KW-1185">Reference proteome</keyword>
<dbReference type="RefSeq" id="WP_152582081.1">
    <property type="nucleotide sequence ID" value="NZ_VIKT02000003.1"/>
</dbReference>
<dbReference type="OrthoDB" id="3534856at2"/>
<evidence type="ECO:0000256" key="2">
    <source>
        <dbReference type="ARBA" id="ARBA00022777"/>
    </source>
</evidence>
<dbReference type="InterPro" id="IPR003594">
    <property type="entry name" value="HATPase_dom"/>
</dbReference>
<keyword evidence="4" id="KW-1133">Transmembrane helix</keyword>
<evidence type="ECO:0000256" key="3">
    <source>
        <dbReference type="ARBA" id="ARBA00023012"/>
    </source>
</evidence>
<organism evidence="6 7">
    <name type="scientific">Microcella pacifica</name>
    <dbReference type="NCBI Taxonomy" id="2591847"/>
    <lineage>
        <taxon>Bacteria</taxon>
        <taxon>Bacillati</taxon>
        <taxon>Actinomycetota</taxon>
        <taxon>Actinomycetes</taxon>
        <taxon>Micrococcales</taxon>
        <taxon>Microbacteriaceae</taxon>
        <taxon>Microcella</taxon>
    </lineage>
</organism>
<keyword evidence="4" id="KW-0472">Membrane</keyword>
<accession>A0A9E5JND9</accession>
<feature type="transmembrane region" description="Helical" evidence="4">
    <location>
        <begin position="159"/>
        <end position="179"/>
    </location>
</feature>
<comment type="caution">
    <text evidence="6">The sequence shown here is derived from an EMBL/GenBank/DDBJ whole genome shotgun (WGS) entry which is preliminary data.</text>
</comment>
<feature type="transmembrane region" description="Helical" evidence="4">
    <location>
        <begin position="50"/>
        <end position="70"/>
    </location>
</feature>